<dbReference type="RefSeq" id="WP_336402964.1">
    <property type="nucleotide sequence ID" value="NZ_JBAPLU010000003.1"/>
</dbReference>
<comment type="caution">
    <text evidence="1">The sequence shown here is derived from an EMBL/GenBank/DDBJ whole genome shotgun (WGS) entry which is preliminary data.</text>
</comment>
<evidence type="ECO:0000313" key="2">
    <source>
        <dbReference type="Proteomes" id="UP001361570"/>
    </source>
</evidence>
<reference evidence="1 2" key="1">
    <citation type="submission" date="2024-03" db="EMBL/GenBank/DDBJ databases">
        <title>Draft genome sequence of Klenkia sp. LSe6-5.</title>
        <authorList>
            <person name="Duangmal K."/>
            <person name="Chantavorakit T."/>
        </authorList>
    </citation>
    <scope>NUCLEOTIDE SEQUENCE [LARGE SCALE GENOMIC DNA]</scope>
    <source>
        <strain evidence="1 2">LSe6-5</strain>
    </source>
</reference>
<protein>
    <recommendedName>
        <fullName evidence="3">WYL domain-containing protein</fullName>
    </recommendedName>
</protein>
<gene>
    <name evidence="1" type="ORF">TEK04_03695</name>
</gene>
<evidence type="ECO:0000313" key="1">
    <source>
        <dbReference type="EMBL" id="MEI4270819.1"/>
    </source>
</evidence>
<dbReference type="EMBL" id="JBAPLU010000003">
    <property type="protein sequence ID" value="MEI4270819.1"/>
    <property type="molecule type" value="Genomic_DNA"/>
</dbReference>
<name>A0ABU8DPU1_9ACTN</name>
<proteinExistence type="predicted"/>
<dbReference type="Proteomes" id="UP001361570">
    <property type="component" value="Unassembled WGS sequence"/>
</dbReference>
<accession>A0ABU8DPU1</accession>
<sequence length="246" mass="27614">MSWSSTARRVRDGDRPMGQRVNALHSLVARHAAPLASSDTRTTLRTLVGATGRRWDEEQVMRALEHLEATRSVRIAQVHEVTTRRRAAKAAGRRRPTAADLVLLQPPVLTPAPDIDLGAVLRRVVDEVFGPDIARTSRPTARGTHRVELTSPDEHRHAGVEASTTGWFGVWVLDDLRVSTFVVEYDQVEAFQAEAVRQVVRVAEAYLAGCFTVRHRRTLIRRRVQPLVDIDVDGATWTLRRPVFSR</sequence>
<evidence type="ECO:0008006" key="3">
    <source>
        <dbReference type="Google" id="ProtNLM"/>
    </source>
</evidence>
<keyword evidence="2" id="KW-1185">Reference proteome</keyword>
<organism evidence="1 2">
    <name type="scientific">Klenkia sesuvii</name>
    <dbReference type="NCBI Taxonomy" id="3103137"/>
    <lineage>
        <taxon>Bacteria</taxon>
        <taxon>Bacillati</taxon>
        <taxon>Actinomycetota</taxon>
        <taxon>Actinomycetes</taxon>
        <taxon>Geodermatophilales</taxon>
        <taxon>Geodermatophilaceae</taxon>
        <taxon>Klenkia</taxon>
    </lineage>
</organism>